<dbReference type="AlphaFoldDB" id="A0A2R3Q2H6"/>
<dbReference type="CDD" id="cd00130">
    <property type="entry name" value="PAS"/>
    <property type="match status" value="1"/>
</dbReference>
<protein>
    <recommendedName>
        <fullName evidence="2">histidine kinase</fullName>
        <ecNumber evidence="2">2.7.13.3</ecNumber>
    </recommendedName>
</protein>
<dbReference type="PROSITE" id="PS50109">
    <property type="entry name" value="HIS_KIN"/>
    <property type="match status" value="1"/>
</dbReference>
<dbReference type="Pfam" id="PF02518">
    <property type="entry name" value="HATPase_c"/>
    <property type="match status" value="1"/>
</dbReference>
<reference evidence="5" key="1">
    <citation type="submission" date="2022-07" db="EMBL/GenBank/DDBJ databases">
        <authorList>
            <consortium name="DAFM: The Division of Animal and Food Microbiology"/>
        </authorList>
    </citation>
    <scope>NUCLEOTIDE SEQUENCE</scope>
    <source>
        <strain evidence="5">19MO01SH01-2</strain>
    </source>
</reference>
<organism evidence="5 6">
    <name type="scientific">Stenotrophomonas maltophilia</name>
    <name type="common">Pseudomonas maltophilia</name>
    <name type="synonym">Xanthomonas maltophilia</name>
    <dbReference type="NCBI Taxonomy" id="40324"/>
    <lineage>
        <taxon>Bacteria</taxon>
        <taxon>Pseudomonadati</taxon>
        <taxon>Pseudomonadota</taxon>
        <taxon>Gammaproteobacteria</taxon>
        <taxon>Lysobacterales</taxon>
        <taxon>Lysobacteraceae</taxon>
        <taxon>Stenotrophomonas</taxon>
        <taxon>Stenotrophomonas maltophilia group</taxon>
    </lineage>
</organism>
<dbReference type="InterPro" id="IPR005467">
    <property type="entry name" value="His_kinase_dom"/>
</dbReference>
<dbReference type="PANTHER" id="PTHR43065:SF42">
    <property type="entry name" value="TWO-COMPONENT SENSOR PPRA"/>
    <property type="match status" value="1"/>
</dbReference>
<evidence type="ECO:0000259" key="4">
    <source>
        <dbReference type="PROSITE" id="PS50113"/>
    </source>
</evidence>
<dbReference type="SUPFAM" id="SSF47384">
    <property type="entry name" value="Homodimeric domain of signal transducing histidine kinase"/>
    <property type="match status" value="1"/>
</dbReference>
<name>A0A2R3Q2H6_STEMA</name>
<evidence type="ECO:0000256" key="2">
    <source>
        <dbReference type="ARBA" id="ARBA00012438"/>
    </source>
</evidence>
<dbReference type="InterPro" id="IPR036890">
    <property type="entry name" value="HATPase_C_sf"/>
</dbReference>
<dbReference type="InterPro" id="IPR001610">
    <property type="entry name" value="PAC"/>
</dbReference>
<dbReference type="Gene3D" id="3.30.450.20">
    <property type="entry name" value="PAS domain"/>
    <property type="match status" value="1"/>
</dbReference>
<dbReference type="InterPro" id="IPR036097">
    <property type="entry name" value="HisK_dim/P_sf"/>
</dbReference>
<evidence type="ECO:0000313" key="6">
    <source>
        <dbReference type="Proteomes" id="UP001218208"/>
    </source>
</evidence>
<dbReference type="InterPro" id="IPR003594">
    <property type="entry name" value="HATPase_dom"/>
</dbReference>
<proteinExistence type="predicted"/>
<evidence type="ECO:0000256" key="1">
    <source>
        <dbReference type="ARBA" id="ARBA00000085"/>
    </source>
</evidence>
<dbReference type="GO" id="GO:0000155">
    <property type="term" value="F:phosphorelay sensor kinase activity"/>
    <property type="evidence" value="ECO:0007669"/>
    <property type="project" value="InterPro"/>
</dbReference>
<dbReference type="CDD" id="cd00082">
    <property type="entry name" value="HisKA"/>
    <property type="match status" value="1"/>
</dbReference>
<dbReference type="SUPFAM" id="SSF55874">
    <property type="entry name" value="ATPase domain of HSP90 chaperone/DNA topoisomerase II/histidine kinase"/>
    <property type="match status" value="1"/>
</dbReference>
<dbReference type="PROSITE" id="PS50113">
    <property type="entry name" value="PAC"/>
    <property type="match status" value="1"/>
</dbReference>
<comment type="caution">
    <text evidence="5">The sequence shown here is derived from an EMBL/GenBank/DDBJ whole genome shotgun (WGS) entry which is preliminary data.</text>
</comment>
<feature type="domain" description="PAC" evidence="4">
    <location>
        <begin position="63"/>
        <end position="115"/>
    </location>
</feature>
<dbReference type="InterPro" id="IPR013655">
    <property type="entry name" value="PAS_fold_3"/>
</dbReference>
<accession>A0A2R3Q2H6</accession>
<comment type="catalytic activity">
    <reaction evidence="1">
        <text>ATP + protein L-histidine = ADP + protein N-phospho-L-histidine.</text>
        <dbReference type="EC" id="2.7.13.3"/>
    </reaction>
</comment>
<dbReference type="Gene3D" id="1.10.287.130">
    <property type="match status" value="1"/>
</dbReference>
<evidence type="ECO:0000313" key="5">
    <source>
        <dbReference type="EMBL" id="EKT4092622.1"/>
    </source>
</evidence>
<dbReference type="InterPro" id="IPR000014">
    <property type="entry name" value="PAS"/>
</dbReference>
<feature type="domain" description="Histidine kinase" evidence="3">
    <location>
        <begin position="153"/>
        <end position="336"/>
    </location>
</feature>
<dbReference type="SUPFAM" id="SSF55785">
    <property type="entry name" value="PYP-like sensor domain (PAS domain)"/>
    <property type="match status" value="1"/>
</dbReference>
<dbReference type="Proteomes" id="UP001218208">
    <property type="component" value="Unassembled WGS sequence"/>
</dbReference>
<dbReference type="Gene3D" id="3.30.565.10">
    <property type="entry name" value="Histidine kinase-like ATPase, C-terminal domain"/>
    <property type="match status" value="1"/>
</dbReference>
<dbReference type="Pfam" id="PF08447">
    <property type="entry name" value="PAS_3"/>
    <property type="match status" value="1"/>
</dbReference>
<dbReference type="InterPro" id="IPR000700">
    <property type="entry name" value="PAS-assoc_C"/>
</dbReference>
<dbReference type="InterPro" id="IPR003661">
    <property type="entry name" value="HisK_dim/P_dom"/>
</dbReference>
<dbReference type="EC" id="2.7.13.3" evidence="2"/>
<evidence type="ECO:0000259" key="3">
    <source>
        <dbReference type="PROSITE" id="PS50109"/>
    </source>
</evidence>
<dbReference type="SMART" id="SM00086">
    <property type="entry name" value="PAC"/>
    <property type="match status" value="1"/>
</dbReference>
<dbReference type="InterPro" id="IPR035965">
    <property type="entry name" value="PAS-like_dom_sf"/>
</dbReference>
<dbReference type="SMART" id="SM00388">
    <property type="entry name" value="HisKA"/>
    <property type="match status" value="1"/>
</dbReference>
<gene>
    <name evidence="5" type="ORF">QEG23_002141</name>
</gene>
<dbReference type="Pfam" id="PF00512">
    <property type="entry name" value="HisKA"/>
    <property type="match status" value="1"/>
</dbReference>
<dbReference type="RefSeq" id="WP_006375636.1">
    <property type="nucleotide sequence ID" value="NZ_CP040435.1"/>
</dbReference>
<dbReference type="PANTHER" id="PTHR43065">
    <property type="entry name" value="SENSOR HISTIDINE KINASE"/>
    <property type="match status" value="1"/>
</dbReference>
<sequence length="336" mass="36998">MAAATQSRYSISPDWQQEQIYRQGDMAELKATGGNWRQQLIHPEDRPAVELAIAHAAELASPLEVEHRALLPDGSVRWIQLRAVPLMDSEGNVSEWFGAASGITDRRVAQERLQQLTATLEERVQAGTDELMAMEERLRQGQKMESPGQLASGIAHDFNNMLTGVSMGLELLEMRVGQGRLEDLGRYVEMARTGADRAAALTQRLLAFFRRQTLAPSAIHVSAMVNRTLHILARSIGPSIEIETRSDQVEDVVRVDAPQLENALLNLCINERDATPDGGRISIEAELSHVDGGLAERLVLTPGPYVRLSVRDTGTGMDASVVEKVFEPFFTTKPIG</sequence>
<dbReference type="EMBL" id="ABLOJW010000010">
    <property type="protein sequence ID" value="EKT4092622.1"/>
    <property type="molecule type" value="Genomic_DNA"/>
</dbReference>
<dbReference type="NCBIfam" id="TIGR00229">
    <property type="entry name" value="sensory_box"/>
    <property type="match status" value="1"/>
</dbReference>